<dbReference type="OrthoDB" id="1577640at2759"/>
<dbReference type="Pfam" id="PF04488">
    <property type="entry name" value="Gly_transf_sug"/>
    <property type="match status" value="1"/>
</dbReference>
<dbReference type="AlphaFoldDB" id="A0A014QTX5"/>
<gene>
    <name evidence="4" type="ORF">X797_010528</name>
</gene>
<keyword evidence="4" id="KW-0808">Transferase</keyword>
<evidence type="ECO:0000313" key="4">
    <source>
        <dbReference type="EMBL" id="EXU96410.1"/>
    </source>
</evidence>
<dbReference type="GO" id="GO:0006487">
    <property type="term" value="P:protein N-linked glycosylation"/>
    <property type="evidence" value="ECO:0007669"/>
    <property type="project" value="TreeGrafter"/>
</dbReference>
<feature type="region of interest" description="Disordered" evidence="2">
    <location>
        <begin position="309"/>
        <end position="330"/>
    </location>
</feature>
<comment type="similarity">
    <text evidence="1">Belongs to the glycosyltransferase 32 family.</text>
</comment>
<dbReference type="Gene3D" id="3.90.550.20">
    <property type="match status" value="1"/>
</dbReference>
<dbReference type="SUPFAM" id="SSF53448">
    <property type="entry name" value="Nucleotide-diphospho-sugar transferases"/>
    <property type="match status" value="1"/>
</dbReference>
<keyword evidence="3" id="KW-0472">Membrane</keyword>
<dbReference type="EMBL" id="JELW01000050">
    <property type="protein sequence ID" value="EXU96410.1"/>
    <property type="molecule type" value="Genomic_DNA"/>
</dbReference>
<dbReference type="PANTHER" id="PTHR31834">
    <property type="entry name" value="INITIATION-SPECIFIC ALPHA-1,6-MANNOSYLTRANSFERASE"/>
    <property type="match status" value="1"/>
</dbReference>
<evidence type="ECO:0000256" key="1">
    <source>
        <dbReference type="ARBA" id="ARBA00009003"/>
    </source>
</evidence>
<feature type="transmembrane region" description="Helical" evidence="3">
    <location>
        <begin position="12"/>
        <end position="30"/>
    </location>
</feature>
<dbReference type="Proteomes" id="UP000030151">
    <property type="component" value="Unassembled WGS sequence"/>
</dbReference>
<dbReference type="InterPro" id="IPR029044">
    <property type="entry name" value="Nucleotide-diphossugar_trans"/>
</dbReference>
<name>A0A014QTX5_9HYPO</name>
<keyword evidence="3" id="KW-1133">Transmembrane helix</keyword>
<keyword evidence="3" id="KW-0812">Transmembrane</keyword>
<evidence type="ECO:0000256" key="3">
    <source>
        <dbReference type="SAM" id="Phobius"/>
    </source>
</evidence>
<dbReference type="PANTHER" id="PTHR31834:SF10">
    <property type="entry name" value="TRANSFERASE, PUTATIVE (AFU_ORTHOLOGUE AFUA_8G02040)-RELATED"/>
    <property type="match status" value="1"/>
</dbReference>
<feature type="compositionally biased region" description="Basic and acidic residues" evidence="2">
    <location>
        <begin position="317"/>
        <end position="327"/>
    </location>
</feature>
<reference evidence="4 5" key="1">
    <citation type="submission" date="2014-02" db="EMBL/GenBank/DDBJ databases">
        <title>The genome sequence of the entomopathogenic fungus Metarhizium robertsii ARSEF 2575.</title>
        <authorList>
            <person name="Giuliano Garisto Donzelli B."/>
            <person name="Roe B.A."/>
            <person name="Macmil S.L."/>
            <person name="Krasnoff S.B."/>
            <person name="Gibson D.M."/>
        </authorList>
    </citation>
    <scope>NUCLEOTIDE SEQUENCE [LARGE SCALE GENOMIC DNA]</scope>
    <source>
        <strain evidence="4 5">ARSEF 2575</strain>
    </source>
</reference>
<dbReference type="HOGENOM" id="CLU_022381_1_0_1"/>
<dbReference type="InterPro" id="IPR007577">
    <property type="entry name" value="GlycoTrfase_DXD_sugar-bd_CS"/>
</dbReference>
<accession>A0A014QTX5</accession>
<proteinExistence type="inferred from homology"/>
<sequence length="435" mass="49432">MLISPRFLRLRPRVLLFSGVVFGVIVFTLFSRSSGPRFLDQASIRRQFPLAWEHIQQFNQLNRTAGGAWFVPPSWQGDHPEPENILDAAKFASEAAKLSPQRQVPFSNIPLVVHQKWNDVDLSRLNSHLLGYIERWLEYSVSANDTFREMAYFFWADDGVASLVDRYEPDFVQDFETMFSRVEKVDIFRVLVCKWFGGIYGDVDTVPLKHPADWIQKEDITQWIDEETGKTYGKKLPTGDGADAKLANTRPVNLLWGLEADTDPNTNQYWRMGYSHPVQLTNWAMASARQHPILHRFLDRLKDKLVTEKQAALQADDGEKPNAHDPLTRTGPAAVTEATIAWLQKQVGLRWNALTGLKDGGRSKLASDVLVLPITGFSPGRGSFGNMGSKPYTDPDARLAHHAMGSWHKFDARVEYGKFCRTFFGMCKDWSKMPS</sequence>
<organism evidence="4 5">
    <name type="scientific">Metarhizium robertsii</name>
    <dbReference type="NCBI Taxonomy" id="568076"/>
    <lineage>
        <taxon>Eukaryota</taxon>
        <taxon>Fungi</taxon>
        <taxon>Dikarya</taxon>
        <taxon>Ascomycota</taxon>
        <taxon>Pezizomycotina</taxon>
        <taxon>Sordariomycetes</taxon>
        <taxon>Hypocreomycetidae</taxon>
        <taxon>Hypocreales</taxon>
        <taxon>Clavicipitaceae</taxon>
        <taxon>Metarhizium</taxon>
    </lineage>
</organism>
<dbReference type="eggNOG" id="ENOG502RYRQ">
    <property type="taxonomic scope" value="Eukaryota"/>
</dbReference>
<dbReference type="GO" id="GO:0000009">
    <property type="term" value="F:alpha-1,6-mannosyltransferase activity"/>
    <property type="evidence" value="ECO:0007669"/>
    <property type="project" value="InterPro"/>
</dbReference>
<dbReference type="GO" id="GO:0000136">
    <property type="term" value="C:mannan polymerase complex"/>
    <property type="evidence" value="ECO:0007669"/>
    <property type="project" value="TreeGrafter"/>
</dbReference>
<dbReference type="InterPro" id="IPR039367">
    <property type="entry name" value="Och1-like"/>
</dbReference>
<comment type="caution">
    <text evidence="4">The sequence shown here is derived from an EMBL/GenBank/DDBJ whole genome shotgun (WGS) entry which is preliminary data.</text>
</comment>
<evidence type="ECO:0000256" key="2">
    <source>
        <dbReference type="SAM" id="MobiDB-lite"/>
    </source>
</evidence>
<evidence type="ECO:0000313" key="5">
    <source>
        <dbReference type="Proteomes" id="UP000030151"/>
    </source>
</evidence>
<protein>
    <submittedName>
        <fullName evidence="4">Glycosyltransferase sugar-binding region protein</fullName>
    </submittedName>
</protein>